<keyword evidence="3" id="KW-1185">Reference proteome</keyword>
<reference evidence="2" key="1">
    <citation type="submission" date="2021-01" db="EMBL/GenBank/DDBJ databases">
        <authorList>
            <person name="Li R."/>
            <person name="Bekaert M."/>
        </authorList>
    </citation>
    <scope>NUCLEOTIDE SEQUENCE</scope>
    <source>
        <strain evidence="2">Farmed</strain>
    </source>
</reference>
<name>A0A812DH18_ACAPH</name>
<organism evidence="2 3">
    <name type="scientific">Acanthosepion pharaonis</name>
    <name type="common">Pharaoh cuttlefish</name>
    <name type="synonym">Sepia pharaonis</name>
    <dbReference type="NCBI Taxonomy" id="158019"/>
    <lineage>
        <taxon>Eukaryota</taxon>
        <taxon>Metazoa</taxon>
        <taxon>Spiralia</taxon>
        <taxon>Lophotrochozoa</taxon>
        <taxon>Mollusca</taxon>
        <taxon>Cephalopoda</taxon>
        <taxon>Coleoidea</taxon>
        <taxon>Decapodiformes</taxon>
        <taxon>Sepiida</taxon>
        <taxon>Sepiina</taxon>
        <taxon>Sepiidae</taxon>
        <taxon>Acanthosepion</taxon>
    </lineage>
</organism>
<evidence type="ECO:0000313" key="2">
    <source>
        <dbReference type="EMBL" id="CAE1303375.1"/>
    </source>
</evidence>
<evidence type="ECO:0000313" key="3">
    <source>
        <dbReference type="Proteomes" id="UP000597762"/>
    </source>
</evidence>
<comment type="caution">
    <text evidence="2">The sequence shown here is derived from an EMBL/GenBank/DDBJ whole genome shotgun (WGS) entry which is preliminary data.</text>
</comment>
<feature type="compositionally biased region" description="Basic and acidic residues" evidence="1">
    <location>
        <begin position="215"/>
        <end position="224"/>
    </location>
</feature>
<evidence type="ECO:0000256" key="1">
    <source>
        <dbReference type="SAM" id="MobiDB-lite"/>
    </source>
</evidence>
<dbReference type="AlphaFoldDB" id="A0A812DH18"/>
<feature type="compositionally biased region" description="Polar residues" evidence="1">
    <location>
        <begin position="116"/>
        <end position="144"/>
    </location>
</feature>
<dbReference type="Proteomes" id="UP000597762">
    <property type="component" value="Unassembled WGS sequence"/>
</dbReference>
<feature type="compositionally biased region" description="Basic and acidic residues" evidence="1">
    <location>
        <begin position="87"/>
        <end position="96"/>
    </location>
</feature>
<sequence length="224" mass="25695">MLCNKITKQKKKNAEKEKEYQMTVKSKKTKKELTDGVSKTEYISDKKKTSMSGNEKKIISTVESIKSRLEDQSISRSARKKLKRKLKELQSNRETEQQDIAGQHREKFKHLKNKTETSSFVQKKKPSLSNGHQPDISTTSTNGNQECKAGTIINGFKITNTTMHLSTKHKGQPVEGDLQLSSKKSKLAKKIDKLSELLKKKKKKRSKQKNIKKDKRPDHMVSRI</sequence>
<protein>
    <submittedName>
        <fullName evidence="2">Uncharacterized protein</fullName>
    </submittedName>
</protein>
<feature type="compositionally biased region" description="Basic residues" evidence="1">
    <location>
        <begin position="199"/>
        <end position="214"/>
    </location>
</feature>
<feature type="compositionally biased region" description="Basic and acidic residues" evidence="1">
    <location>
        <begin position="189"/>
        <end position="198"/>
    </location>
</feature>
<accession>A0A812DH18</accession>
<dbReference type="EMBL" id="CAHIKZ030003709">
    <property type="protein sequence ID" value="CAE1303375.1"/>
    <property type="molecule type" value="Genomic_DNA"/>
</dbReference>
<feature type="region of interest" description="Disordered" evidence="1">
    <location>
        <begin position="166"/>
        <end position="224"/>
    </location>
</feature>
<feature type="region of interest" description="Disordered" evidence="1">
    <location>
        <begin position="82"/>
        <end position="144"/>
    </location>
</feature>
<gene>
    <name evidence="2" type="ORF">SPHA_55527</name>
</gene>
<proteinExistence type="predicted"/>